<dbReference type="AlphaFoldDB" id="A0A501W3W5"/>
<proteinExistence type="predicted"/>
<sequence length="226" mass="26256">MAKGDKKKAFMERTGLGEDAYYAHSRKVCGKRHFNMRVSQLLAVSGFNPIAFLEAQITAFDPDEPENEKDHLLWLVQDCENPMKVLKGYLDYYHNEDHLQELDAHIAELLRSFPEVSFRRFGDINQVDQKKFFKRYCDEKGMPIDVQAMEMSEITGKEITPQDIADFAIAHPKGAHTYKVVTWADRLAERYFFLTGNKLNYDFAKQLVRMMQDKENLDLSDNTAPF</sequence>
<dbReference type="RefSeq" id="WP_140621601.1">
    <property type="nucleotide sequence ID" value="NZ_VFRQ01000005.1"/>
</dbReference>
<comment type="caution">
    <text evidence="1">The sequence shown here is derived from an EMBL/GenBank/DDBJ whole genome shotgun (WGS) entry which is preliminary data.</text>
</comment>
<organism evidence="1 2">
    <name type="scientific">Pontibacter mangrovi</name>
    <dbReference type="NCBI Taxonomy" id="2589816"/>
    <lineage>
        <taxon>Bacteria</taxon>
        <taxon>Pseudomonadati</taxon>
        <taxon>Bacteroidota</taxon>
        <taxon>Cytophagia</taxon>
        <taxon>Cytophagales</taxon>
        <taxon>Hymenobacteraceae</taxon>
        <taxon>Pontibacter</taxon>
    </lineage>
</organism>
<accession>A0A501W3W5</accession>
<dbReference type="EMBL" id="VFRQ01000005">
    <property type="protein sequence ID" value="TPE43978.1"/>
    <property type="molecule type" value="Genomic_DNA"/>
</dbReference>
<name>A0A501W3W5_9BACT</name>
<dbReference type="Proteomes" id="UP000316727">
    <property type="component" value="Unassembled WGS sequence"/>
</dbReference>
<protein>
    <submittedName>
        <fullName evidence="1">Uncharacterized protein</fullName>
    </submittedName>
</protein>
<dbReference type="OrthoDB" id="956558at2"/>
<evidence type="ECO:0000313" key="2">
    <source>
        <dbReference type="Proteomes" id="UP000316727"/>
    </source>
</evidence>
<keyword evidence="2" id="KW-1185">Reference proteome</keyword>
<evidence type="ECO:0000313" key="1">
    <source>
        <dbReference type="EMBL" id="TPE43978.1"/>
    </source>
</evidence>
<reference evidence="1 2" key="1">
    <citation type="submission" date="2019-06" db="EMBL/GenBank/DDBJ databases">
        <title>A novel bacterium of genus Pontibacter, isolated from marine sediment.</title>
        <authorList>
            <person name="Huang H."/>
            <person name="Mo K."/>
            <person name="Hu Y."/>
        </authorList>
    </citation>
    <scope>NUCLEOTIDE SEQUENCE [LARGE SCALE GENOMIC DNA]</scope>
    <source>
        <strain evidence="1 2">HB172049</strain>
    </source>
</reference>
<gene>
    <name evidence="1" type="ORF">FJM65_11170</name>
</gene>